<keyword evidence="7" id="KW-0819">tRNA processing</keyword>
<dbReference type="PIRSF" id="PIRSF004930">
    <property type="entry name" value="Tln_factor_SUA5"/>
    <property type="match status" value="1"/>
</dbReference>
<keyword evidence="8" id="KW-0548">Nucleotidyltransferase</keyword>
<dbReference type="InterPro" id="IPR050156">
    <property type="entry name" value="TC-AMP_synthase_SUA5"/>
</dbReference>
<evidence type="ECO:0000256" key="14">
    <source>
        <dbReference type="PIRSR" id="PIRSR004930-1"/>
    </source>
</evidence>
<dbReference type="PROSITE" id="PS51163">
    <property type="entry name" value="YRDC"/>
    <property type="match status" value="1"/>
</dbReference>
<feature type="binding site" evidence="14">
    <location>
        <position position="178"/>
    </location>
    <ligand>
        <name>L-threonine</name>
        <dbReference type="ChEBI" id="CHEBI:57926"/>
    </ligand>
</feature>
<evidence type="ECO:0000256" key="8">
    <source>
        <dbReference type="ARBA" id="ARBA00022695"/>
    </source>
</evidence>
<dbReference type="AlphaFoldDB" id="A0AAD2HEI7"/>
<dbReference type="GO" id="GO:0000049">
    <property type="term" value="F:tRNA binding"/>
    <property type="evidence" value="ECO:0007669"/>
    <property type="project" value="TreeGrafter"/>
</dbReference>
<dbReference type="GO" id="GO:0005737">
    <property type="term" value="C:cytoplasm"/>
    <property type="evidence" value="ECO:0007669"/>
    <property type="project" value="UniProtKB-SubCell"/>
</dbReference>
<feature type="binding site" evidence="14">
    <location>
        <position position="194"/>
    </location>
    <ligand>
        <name>ATP</name>
        <dbReference type="ChEBI" id="CHEBI:30616"/>
    </ligand>
</feature>
<feature type="domain" description="YrdC-like" evidence="15">
    <location>
        <begin position="5"/>
        <end position="198"/>
    </location>
</feature>
<evidence type="ECO:0000313" key="16">
    <source>
        <dbReference type="EMBL" id="CAK5273750.1"/>
    </source>
</evidence>
<feature type="binding site" evidence="14">
    <location>
        <position position="245"/>
    </location>
    <ligand>
        <name>ATP</name>
        <dbReference type="ChEBI" id="CHEBI:30616"/>
    </ligand>
</feature>
<evidence type="ECO:0000256" key="9">
    <source>
        <dbReference type="ARBA" id="ARBA00022741"/>
    </source>
</evidence>
<evidence type="ECO:0000256" key="5">
    <source>
        <dbReference type="ARBA" id="ARBA00022490"/>
    </source>
</evidence>
<name>A0AAD2HEI7_9AGAR</name>
<accession>A0AAD2HEI7</accession>
<dbReference type="GO" id="GO:0005524">
    <property type="term" value="F:ATP binding"/>
    <property type="evidence" value="ECO:0007669"/>
    <property type="project" value="UniProtKB-KW"/>
</dbReference>
<feature type="binding site" evidence="14">
    <location>
        <position position="148"/>
    </location>
    <ligand>
        <name>ATP</name>
        <dbReference type="ChEBI" id="CHEBI:30616"/>
    </ligand>
</feature>
<evidence type="ECO:0000256" key="13">
    <source>
        <dbReference type="ARBA" id="ARBA00056339"/>
    </source>
</evidence>
<dbReference type="GO" id="GO:0003725">
    <property type="term" value="F:double-stranded RNA binding"/>
    <property type="evidence" value="ECO:0007669"/>
    <property type="project" value="InterPro"/>
</dbReference>
<dbReference type="Gene3D" id="3.90.870.10">
    <property type="entry name" value="DHBP synthase"/>
    <property type="match status" value="1"/>
</dbReference>
<evidence type="ECO:0000256" key="2">
    <source>
        <dbReference type="ARBA" id="ARBA00007663"/>
    </source>
</evidence>
<dbReference type="Gene3D" id="3.40.50.11030">
    <property type="entry name" value="Threonylcarbamoyl-AMP synthase, C-terminal domain"/>
    <property type="match status" value="1"/>
</dbReference>
<dbReference type="InterPro" id="IPR006070">
    <property type="entry name" value="Sua5-like_dom"/>
</dbReference>
<evidence type="ECO:0000313" key="17">
    <source>
        <dbReference type="Proteomes" id="UP001295794"/>
    </source>
</evidence>
<evidence type="ECO:0000256" key="10">
    <source>
        <dbReference type="ARBA" id="ARBA00022840"/>
    </source>
</evidence>
<dbReference type="Pfam" id="PF03481">
    <property type="entry name" value="Sua5_C"/>
    <property type="match status" value="1"/>
</dbReference>
<comment type="similarity">
    <text evidence="2">Belongs to the SUA5 family.</text>
</comment>
<dbReference type="EC" id="2.7.7.87" evidence="3"/>
<dbReference type="InterPro" id="IPR005145">
    <property type="entry name" value="Sua5_C"/>
</dbReference>
<feature type="binding site" evidence="14">
    <location>
        <position position="55"/>
    </location>
    <ligand>
        <name>ATP</name>
        <dbReference type="ChEBI" id="CHEBI:30616"/>
    </ligand>
</feature>
<keyword evidence="17" id="KW-1185">Reference proteome</keyword>
<dbReference type="SUPFAM" id="SSF55821">
    <property type="entry name" value="YrdC/RibB"/>
    <property type="match status" value="1"/>
</dbReference>
<dbReference type="GO" id="GO:0061710">
    <property type="term" value="F:L-threonylcarbamoyladenylate synthase"/>
    <property type="evidence" value="ECO:0007669"/>
    <property type="project" value="UniProtKB-EC"/>
</dbReference>
<proteinExistence type="inferred from homology"/>
<comment type="caution">
    <text evidence="16">The sequence shown here is derived from an EMBL/GenBank/DDBJ whole genome shotgun (WGS) entry which is preliminary data.</text>
</comment>
<dbReference type="Pfam" id="PF01300">
    <property type="entry name" value="Sua5_yciO_yrdC"/>
    <property type="match status" value="1"/>
</dbReference>
<comment type="subcellular location">
    <subcellularLocation>
        <location evidence="1">Cytoplasm</location>
    </subcellularLocation>
</comment>
<feature type="binding site" evidence="14">
    <location>
        <position position="51"/>
    </location>
    <ligand>
        <name>ATP</name>
        <dbReference type="ChEBI" id="CHEBI:30616"/>
    </ligand>
</feature>
<evidence type="ECO:0000256" key="7">
    <source>
        <dbReference type="ARBA" id="ARBA00022694"/>
    </source>
</evidence>
<comment type="catalytic activity">
    <reaction evidence="12">
        <text>L-threonine + hydrogencarbonate + ATP = L-threonylcarbamoyladenylate + diphosphate + H2O</text>
        <dbReference type="Rhea" id="RHEA:36407"/>
        <dbReference type="ChEBI" id="CHEBI:15377"/>
        <dbReference type="ChEBI" id="CHEBI:17544"/>
        <dbReference type="ChEBI" id="CHEBI:30616"/>
        <dbReference type="ChEBI" id="CHEBI:33019"/>
        <dbReference type="ChEBI" id="CHEBI:57926"/>
        <dbReference type="ChEBI" id="CHEBI:73682"/>
        <dbReference type="EC" id="2.7.7.87"/>
    </reaction>
</comment>
<evidence type="ECO:0000256" key="12">
    <source>
        <dbReference type="ARBA" id="ARBA00048366"/>
    </source>
</evidence>
<keyword evidence="10 14" id="KW-0067">ATP-binding</keyword>
<feature type="binding site" evidence="14">
    <location>
        <position position="118"/>
    </location>
    <ligand>
        <name>ATP</name>
        <dbReference type="ChEBI" id="CHEBI:30616"/>
    </ligand>
</feature>
<dbReference type="PANTHER" id="PTHR17490">
    <property type="entry name" value="SUA5"/>
    <property type="match status" value="1"/>
</dbReference>
<dbReference type="GO" id="GO:0002949">
    <property type="term" value="P:tRNA threonylcarbamoyladenosine modification"/>
    <property type="evidence" value="ECO:0007669"/>
    <property type="project" value="UniProtKB-ARBA"/>
</dbReference>
<feature type="binding site" evidence="14">
    <location>
        <position position="140"/>
    </location>
    <ligand>
        <name>ATP</name>
        <dbReference type="ChEBI" id="CHEBI:30616"/>
    </ligand>
</feature>
<dbReference type="FunFam" id="3.90.870.10:FF:000008">
    <property type="entry name" value="Threonylcarbamoyl-AMP synthase"/>
    <property type="match status" value="1"/>
</dbReference>
<gene>
    <name evidence="16" type="ORF">MYCIT1_LOCUS20424</name>
</gene>
<sequence>CPDTARALEAASAQLVRNVQCVAFPTETVYGLGALALDASAAAKIFSTKGRPADNPLIVHVSSLPMLRTLLPRGYTLPRPYAALVKRFWPGALTLLFPCDAQIVPPIVTAGQKTVAVRMPSHPVARALIALADAPLAAPSANSSGKPSPTRAEHVVRDLEGRVAIVLDGGACGVGVESTVVDGLHPDGAIRVLRPGGVTVEDLERVLQEELGGEEVPRVLVHRRDYADEAIESAPTTPGMKYRHYSPAVPVQLIYTSGDGREDREWEDAQALWKSLRLPDRAVKVGLLAQDDSALGLCHPPGELHLERFSLGPSSEPAQAAQRLFDGLLTLERNGVDIILIEAVLEEREGLAVMNRVKKAAGESRFVRLSV</sequence>
<evidence type="ECO:0000256" key="11">
    <source>
        <dbReference type="ARBA" id="ARBA00029774"/>
    </source>
</evidence>
<keyword evidence="5" id="KW-0963">Cytoplasm</keyword>
<dbReference type="InterPro" id="IPR017945">
    <property type="entry name" value="DHBP_synth_RibB-like_a/b_dom"/>
</dbReference>
<evidence type="ECO:0000259" key="15">
    <source>
        <dbReference type="PROSITE" id="PS51163"/>
    </source>
</evidence>
<evidence type="ECO:0000256" key="3">
    <source>
        <dbReference type="ARBA" id="ARBA00012584"/>
    </source>
</evidence>
<dbReference type="PANTHER" id="PTHR17490:SF16">
    <property type="entry name" value="THREONYLCARBAMOYL-AMP SYNTHASE"/>
    <property type="match status" value="1"/>
</dbReference>
<organism evidence="16 17">
    <name type="scientific">Mycena citricolor</name>
    <dbReference type="NCBI Taxonomy" id="2018698"/>
    <lineage>
        <taxon>Eukaryota</taxon>
        <taxon>Fungi</taxon>
        <taxon>Dikarya</taxon>
        <taxon>Basidiomycota</taxon>
        <taxon>Agaricomycotina</taxon>
        <taxon>Agaricomycetes</taxon>
        <taxon>Agaricomycetidae</taxon>
        <taxon>Agaricales</taxon>
        <taxon>Marasmiineae</taxon>
        <taxon>Mycenaceae</taxon>
        <taxon>Mycena</taxon>
    </lineage>
</organism>
<dbReference type="NCBIfam" id="TIGR00057">
    <property type="entry name" value="L-threonylcarbamoyladenylate synthase"/>
    <property type="match status" value="1"/>
</dbReference>
<feature type="binding site" evidence="14">
    <location>
        <position position="138"/>
    </location>
    <ligand>
        <name>L-threonine</name>
        <dbReference type="ChEBI" id="CHEBI:57926"/>
    </ligand>
</feature>
<feature type="binding site" evidence="14">
    <location>
        <position position="28"/>
    </location>
    <ligand>
        <name>L-threonine</name>
        <dbReference type="ChEBI" id="CHEBI:57926"/>
    </ligand>
</feature>
<feature type="binding site" evidence="14">
    <location>
        <position position="60"/>
    </location>
    <ligand>
        <name>L-threonine</name>
        <dbReference type="ChEBI" id="CHEBI:57926"/>
    </ligand>
</feature>
<evidence type="ECO:0000256" key="1">
    <source>
        <dbReference type="ARBA" id="ARBA00004496"/>
    </source>
</evidence>
<dbReference type="InterPro" id="IPR038385">
    <property type="entry name" value="Sua5/YwlC_C"/>
</dbReference>
<feature type="non-terminal residue" evidence="16">
    <location>
        <position position="1"/>
    </location>
</feature>
<dbReference type="GO" id="GO:0006450">
    <property type="term" value="P:regulation of translational fidelity"/>
    <property type="evidence" value="ECO:0007669"/>
    <property type="project" value="TreeGrafter"/>
</dbReference>
<evidence type="ECO:0000256" key="4">
    <source>
        <dbReference type="ARBA" id="ARBA00015492"/>
    </source>
</evidence>
<reference evidence="16" key="1">
    <citation type="submission" date="2023-11" db="EMBL/GenBank/DDBJ databases">
        <authorList>
            <person name="De Vega J J."/>
            <person name="De Vega J J."/>
        </authorList>
    </citation>
    <scope>NUCLEOTIDE SEQUENCE</scope>
</reference>
<dbReference type="InterPro" id="IPR010923">
    <property type="entry name" value="T(6)A37_SUA5"/>
</dbReference>
<dbReference type="EMBL" id="CAVNYO010000399">
    <property type="protein sequence ID" value="CAK5273750.1"/>
    <property type="molecule type" value="Genomic_DNA"/>
</dbReference>
<keyword evidence="9 14" id="KW-0547">Nucleotide-binding</keyword>
<comment type="function">
    <text evidence="13">Required for the formation of a threonylcarbamoyl group on adenosine at position 37 (t(6)A37) in tRNAs that read codons beginning with adenine. Likely catalyzes the conversion of L-threonine, HCO(3)(-)/CO(2) and ATP to give threonylcarbamoyl-AMP (TC-AMP) as the acyladenylate intermediate, with the release of diphosphate. Required for normal translation, by ensuring translation fidelity at the level of codon recognition, appropriate translation initiation selection and maintenance of reading frame. Also involved in telomere replication. Binds to single-stranded telomeric (ssTG) DNA and positively regulates telomere length.</text>
</comment>
<evidence type="ECO:0000256" key="6">
    <source>
        <dbReference type="ARBA" id="ARBA00022679"/>
    </source>
</evidence>
<protein>
    <recommendedName>
        <fullName evidence="4">Threonylcarbamoyl-AMP synthase</fullName>
        <ecNumber evidence="3">2.7.7.87</ecNumber>
    </recommendedName>
    <alternativeName>
        <fullName evidence="11">L-threonylcarbamoyladenylate synthase</fullName>
    </alternativeName>
</protein>
<feature type="binding site" evidence="14">
    <location>
        <position position="114"/>
    </location>
    <ligand>
        <name>ATP</name>
        <dbReference type="ChEBI" id="CHEBI:30616"/>
    </ligand>
</feature>
<keyword evidence="6" id="KW-0808">Transferase</keyword>
<dbReference type="Proteomes" id="UP001295794">
    <property type="component" value="Unassembled WGS sequence"/>
</dbReference>